<evidence type="ECO:0000256" key="2">
    <source>
        <dbReference type="RuleBase" id="RU362039"/>
    </source>
</evidence>
<reference evidence="4" key="1">
    <citation type="journal article" date="2014" name="Genome Announc.">
        <title>Draft Genome Sequence of Clostridium straminisolvens Strain JCM 21531T, Isolated from a Cellulose-Degrading Bacterial Community.</title>
        <authorList>
            <person name="Yuki M."/>
            <person name="Oshima K."/>
            <person name="Suda W."/>
            <person name="Sakamoto M."/>
            <person name="Kitamura K."/>
            <person name="Iida T."/>
            <person name="Hattori M."/>
            <person name="Ohkuma M."/>
        </authorList>
    </citation>
    <scope>NUCLEOTIDE SEQUENCE [LARGE SCALE GENOMIC DNA]</scope>
    <source>
        <strain evidence="4">JCM 21531</strain>
    </source>
</reference>
<dbReference type="Proteomes" id="UP000019109">
    <property type="component" value="Unassembled WGS sequence"/>
</dbReference>
<gene>
    <name evidence="4" type="ORF">JCM21531_665</name>
</gene>
<feature type="domain" description="Calcineurin-like phosphoesterase" evidence="3">
    <location>
        <begin position="7"/>
        <end position="157"/>
    </location>
</feature>
<accession>W4V1E3</accession>
<dbReference type="AlphaFoldDB" id="W4V1E3"/>
<dbReference type="GO" id="GO:0046872">
    <property type="term" value="F:metal ion binding"/>
    <property type="evidence" value="ECO:0007669"/>
    <property type="project" value="UniProtKB-KW"/>
</dbReference>
<dbReference type="Gene3D" id="3.60.21.10">
    <property type="match status" value="1"/>
</dbReference>
<dbReference type="NCBIfam" id="TIGR00040">
    <property type="entry name" value="yfcE"/>
    <property type="match status" value="1"/>
</dbReference>
<sequence length="167" mass="18487">MVDIRLMIIGVISDTHIGGRIKDLPKELLDGLRGVDLIIHAGDILKDYVIYELEEIAPVEAVAGNNDDYYIHDKLGIKKIIDVGKFKIGITHGNGGGSALKRAMAMFARDKVDCVIFGHSHIPYNEKIDGVLYVNPGSPTDKRTQKQYSYAILKVDDSGISAQIRYF</sequence>
<name>W4V1E3_9FIRM</name>
<comment type="cofactor">
    <cofactor evidence="2">
        <name>a divalent metal cation</name>
        <dbReference type="ChEBI" id="CHEBI:60240"/>
    </cofactor>
</comment>
<protein>
    <recommendedName>
        <fullName evidence="2">Phosphoesterase</fullName>
        <ecNumber evidence="2">3.1.4.-</ecNumber>
    </recommendedName>
</protein>
<comment type="caution">
    <text evidence="4">The sequence shown here is derived from an EMBL/GenBank/DDBJ whole genome shotgun (WGS) entry which is preliminary data.</text>
</comment>
<dbReference type="EMBL" id="BAVR01000005">
    <property type="protein sequence ID" value="GAE87310.1"/>
    <property type="molecule type" value="Genomic_DNA"/>
</dbReference>
<organism evidence="4 5">
    <name type="scientific">Acetivibrio straminisolvens JCM 21531</name>
    <dbReference type="NCBI Taxonomy" id="1294263"/>
    <lineage>
        <taxon>Bacteria</taxon>
        <taxon>Bacillati</taxon>
        <taxon>Bacillota</taxon>
        <taxon>Clostridia</taxon>
        <taxon>Eubacteriales</taxon>
        <taxon>Oscillospiraceae</taxon>
        <taxon>Acetivibrio</taxon>
    </lineage>
</organism>
<dbReference type="InterPro" id="IPR029052">
    <property type="entry name" value="Metallo-depent_PP-like"/>
</dbReference>
<dbReference type="STRING" id="1294263.JCM21531_665"/>
<dbReference type="PANTHER" id="PTHR11124">
    <property type="entry name" value="VACUOLAR SORTING PROTEIN VPS29"/>
    <property type="match status" value="1"/>
</dbReference>
<comment type="similarity">
    <text evidence="1 2">Belongs to the metallophosphoesterase superfamily. YfcE family.</text>
</comment>
<evidence type="ECO:0000313" key="5">
    <source>
        <dbReference type="Proteomes" id="UP000019109"/>
    </source>
</evidence>
<keyword evidence="5" id="KW-1185">Reference proteome</keyword>
<dbReference type="GO" id="GO:0016787">
    <property type="term" value="F:hydrolase activity"/>
    <property type="evidence" value="ECO:0007669"/>
    <property type="project" value="UniProtKB-UniRule"/>
</dbReference>
<dbReference type="SUPFAM" id="SSF56300">
    <property type="entry name" value="Metallo-dependent phosphatases"/>
    <property type="match status" value="1"/>
</dbReference>
<evidence type="ECO:0000259" key="3">
    <source>
        <dbReference type="Pfam" id="PF12850"/>
    </source>
</evidence>
<proteinExistence type="inferred from homology"/>
<evidence type="ECO:0000256" key="1">
    <source>
        <dbReference type="ARBA" id="ARBA00008950"/>
    </source>
</evidence>
<dbReference type="Pfam" id="PF12850">
    <property type="entry name" value="Metallophos_2"/>
    <property type="match status" value="1"/>
</dbReference>
<dbReference type="InterPro" id="IPR000979">
    <property type="entry name" value="Phosphodiesterase_MJ0936/Vps29"/>
</dbReference>
<dbReference type="InterPro" id="IPR024654">
    <property type="entry name" value="Calcineurin-like_PHP_lpxH"/>
</dbReference>
<evidence type="ECO:0000313" key="4">
    <source>
        <dbReference type="EMBL" id="GAE87310.1"/>
    </source>
</evidence>
<dbReference type="EC" id="3.1.4.-" evidence="2"/>
<keyword evidence="2" id="KW-0479">Metal-binding</keyword>